<dbReference type="Proteomes" id="UP001434737">
    <property type="component" value="Chromosome"/>
</dbReference>
<sequence>MYVTGNESNRDINVVNPLGGTLVHAVTGASIGLNWAQLGGLNISNAINKTNRNVVWLDNSTLTTFTNAGTLTSTTLGQAVNVRGA</sequence>
<evidence type="ECO:0000313" key="2">
    <source>
        <dbReference type="Proteomes" id="UP001434737"/>
    </source>
</evidence>
<gene>
    <name evidence="1" type="ORF">V3I05_06815</name>
</gene>
<proteinExistence type="predicted"/>
<organism evidence="1 2">
    <name type="scientific">Helicobacter mastomyrinus</name>
    <dbReference type="NCBI Taxonomy" id="287948"/>
    <lineage>
        <taxon>Bacteria</taxon>
        <taxon>Pseudomonadati</taxon>
        <taxon>Campylobacterota</taxon>
        <taxon>Epsilonproteobacteria</taxon>
        <taxon>Campylobacterales</taxon>
        <taxon>Helicobacteraceae</taxon>
        <taxon>Helicobacter</taxon>
    </lineage>
</organism>
<name>A0ABZ3F5C0_9HELI</name>
<reference evidence="1 2" key="1">
    <citation type="submission" date="2024-02" db="EMBL/GenBank/DDBJ databases">
        <title>Genome and pathogenicity analysis of Helicobacter mastomyrinus isolated from mice.</title>
        <authorList>
            <person name="Zhu L."/>
        </authorList>
    </citation>
    <scope>NUCLEOTIDE SEQUENCE [LARGE SCALE GENOMIC DNA]</scope>
    <source>
        <strain evidence="1 2">Hm-17</strain>
    </source>
</reference>
<dbReference type="RefSeq" id="WP_343353071.1">
    <property type="nucleotide sequence ID" value="NZ_CP145316.1"/>
</dbReference>
<protein>
    <submittedName>
        <fullName evidence="1">Uncharacterized protein</fullName>
    </submittedName>
</protein>
<evidence type="ECO:0000313" key="1">
    <source>
        <dbReference type="EMBL" id="XAM17395.1"/>
    </source>
</evidence>
<dbReference type="EMBL" id="CP145316">
    <property type="protein sequence ID" value="XAM17395.1"/>
    <property type="molecule type" value="Genomic_DNA"/>
</dbReference>
<accession>A0ABZ3F5C0</accession>
<keyword evidence="2" id="KW-1185">Reference proteome</keyword>